<evidence type="ECO:0000313" key="2">
    <source>
        <dbReference type="Proteomes" id="UP001176521"/>
    </source>
</evidence>
<accession>A0AAN6G368</accession>
<dbReference type="Proteomes" id="UP001176521">
    <property type="component" value="Unassembled WGS sequence"/>
</dbReference>
<dbReference type="AlphaFoldDB" id="A0AAN6G368"/>
<name>A0AAN6G368_9BASI</name>
<sequence>YLHSHHEDFDVLRHLCSRCRCHPGRFYHQCTRGDAPRRAPVCDGARPAPLPFHRLCRSRQWIQRGWANSTYPRARHICCRSRPRLQR</sequence>
<reference evidence="1" key="1">
    <citation type="journal article" date="2023" name="PhytoFront">
        <title>Draft Genome Resources of Seven Strains of Tilletia horrida, Causal Agent of Kernel Smut of Rice.</title>
        <authorList>
            <person name="Khanal S."/>
            <person name="Antony Babu S."/>
            <person name="Zhou X.G."/>
        </authorList>
    </citation>
    <scope>NUCLEOTIDE SEQUENCE</scope>
    <source>
        <strain evidence="1">TX3</strain>
    </source>
</reference>
<keyword evidence="2" id="KW-1185">Reference proteome</keyword>
<feature type="non-terminal residue" evidence="1">
    <location>
        <position position="1"/>
    </location>
</feature>
<protein>
    <submittedName>
        <fullName evidence="1">Uncharacterized protein</fullName>
    </submittedName>
</protein>
<comment type="caution">
    <text evidence="1">The sequence shown here is derived from an EMBL/GenBank/DDBJ whole genome shotgun (WGS) entry which is preliminary data.</text>
</comment>
<organism evidence="1 2">
    <name type="scientific">Tilletia horrida</name>
    <dbReference type="NCBI Taxonomy" id="155126"/>
    <lineage>
        <taxon>Eukaryota</taxon>
        <taxon>Fungi</taxon>
        <taxon>Dikarya</taxon>
        <taxon>Basidiomycota</taxon>
        <taxon>Ustilaginomycotina</taxon>
        <taxon>Exobasidiomycetes</taxon>
        <taxon>Tilletiales</taxon>
        <taxon>Tilletiaceae</taxon>
        <taxon>Tilletia</taxon>
    </lineage>
</organism>
<evidence type="ECO:0000313" key="1">
    <source>
        <dbReference type="EMBL" id="KAK0518375.1"/>
    </source>
</evidence>
<dbReference type="EMBL" id="JAPDMQ010001310">
    <property type="protein sequence ID" value="KAK0518375.1"/>
    <property type="molecule type" value="Genomic_DNA"/>
</dbReference>
<proteinExistence type="predicted"/>
<feature type="non-terminal residue" evidence="1">
    <location>
        <position position="87"/>
    </location>
</feature>
<gene>
    <name evidence="1" type="ORF">OC842_007812</name>
</gene>